<proteinExistence type="predicted"/>
<dbReference type="Proteomes" id="UP001218218">
    <property type="component" value="Unassembled WGS sequence"/>
</dbReference>
<dbReference type="PANTHER" id="PTHR31252">
    <property type="entry name" value="DUF4419 DOMAIN-CONTAINING PROTEIN"/>
    <property type="match status" value="1"/>
</dbReference>
<dbReference type="EMBL" id="JARIHO010000030">
    <property type="protein sequence ID" value="KAJ7336905.1"/>
    <property type="molecule type" value="Genomic_DNA"/>
</dbReference>
<accession>A0AAD6ZTP0</accession>
<dbReference type="AlphaFoldDB" id="A0AAD6ZTP0"/>
<gene>
    <name evidence="1" type="ORF">DFH08DRAFT_1082932</name>
</gene>
<comment type="caution">
    <text evidence="1">The sequence shown here is derived from an EMBL/GenBank/DDBJ whole genome shotgun (WGS) entry which is preliminary data.</text>
</comment>
<dbReference type="PROSITE" id="PS51257">
    <property type="entry name" value="PROKAR_LIPOPROTEIN"/>
    <property type="match status" value="1"/>
</dbReference>
<protein>
    <submittedName>
        <fullName evidence="1">Uncharacterized protein</fullName>
    </submittedName>
</protein>
<dbReference type="InterPro" id="IPR025533">
    <property type="entry name" value="DUF4419"/>
</dbReference>
<name>A0AAD6ZTP0_9AGAR</name>
<reference evidence="1" key="1">
    <citation type="submission" date="2023-03" db="EMBL/GenBank/DDBJ databases">
        <title>Massive genome expansion in bonnet fungi (Mycena s.s.) driven by repeated elements and novel gene families across ecological guilds.</title>
        <authorList>
            <consortium name="Lawrence Berkeley National Laboratory"/>
            <person name="Harder C.B."/>
            <person name="Miyauchi S."/>
            <person name="Viragh M."/>
            <person name="Kuo A."/>
            <person name="Thoen E."/>
            <person name="Andreopoulos B."/>
            <person name="Lu D."/>
            <person name="Skrede I."/>
            <person name="Drula E."/>
            <person name="Henrissat B."/>
            <person name="Morin E."/>
            <person name="Kohler A."/>
            <person name="Barry K."/>
            <person name="LaButti K."/>
            <person name="Morin E."/>
            <person name="Salamov A."/>
            <person name="Lipzen A."/>
            <person name="Mereny Z."/>
            <person name="Hegedus B."/>
            <person name="Baldrian P."/>
            <person name="Stursova M."/>
            <person name="Weitz H."/>
            <person name="Taylor A."/>
            <person name="Grigoriev I.V."/>
            <person name="Nagy L.G."/>
            <person name="Martin F."/>
            <person name="Kauserud H."/>
        </authorList>
    </citation>
    <scope>NUCLEOTIDE SEQUENCE</scope>
    <source>
        <strain evidence="1">CBHHK002</strain>
    </source>
</reference>
<dbReference type="Pfam" id="PF14388">
    <property type="entry name" value="DUF4419"/>
    <property type="match status" value="1"/>
</dbReference>
<sequence>MATLKRYYGYIMAMGGCGIPRVTLEGERADWVDILGRLEKLKEYGLEATAWYHLLRPVIPRLIAGFDNPTSPYNSAAPAADPRTLTPTELWATYEGPNTHTDLVIDGTPYHRVHSGGIPPGYCEVDIVLVDNRVRFDGAMDAGIVGTRLSSSGWWLFVKDEENMDEKAQKVYQREHYKTTAVVIESSF</sequence>
<organism evidence="1 2">
    <name type="scientific">Mycena albidolilacea</name>
    <dbReference type="NCBI Taxonomy" id="1033008"/>
    <lineage>
        <taxon>Eukaryota</taxon>
        <taxon>Fungi</taxon>
        <taxon>Dikarya</taxon>
        <taxon>Basidiomycota</taxon>
        <taxon>Agaricomycotina</taxon>
        <taxon>Agaricomycetes</taxon>
        <taxon>Agaricomycetidae</taxon>
        <taxon>Agaricales</taxon>
        <taxon>Marasmiineae</taxon>
        <taxon>Mycenaceae</taxon>
        <taxon>Mycena</taxon>
    </lineage>
</organism>
<dbReference type="PANTHER" id="PTHR31252:SF11">
    <property type="entry name" value="DUF4419 DOMAIN-CONTAINING PROTEIN"/>
    <property type="match status" value="1"/>
</dbReference>
<evidence type="ECO:0000313" key="2">
    <source>
        <dbReference type="Proteomes" id="UP001218218"/>
    </source>
</evidence>
<evidence type="ECO:0000313" key="1">
    <source>
        <dbReference type="EMBL" id="KAJ7336905.1"/>
    </source>
</evidence>
<keyword evidence="2" id="KW-1185">Reference proteome</keyword>